<reference evidence="2" key="1">
    <citation type="submission" date="2017-08" db="EMBL/GenBank/DDBJ databases">
        <authorList>
            <person name="Varghese N."/>
            <person name="Submissions S."/>
        </authorList>
    </citation>
    <scope>NUCLEOTIDE SEQUENCE [LARGE SCALE GENOMIC DNA]</scope>
    <source>
        <strain evidence="2">JA276</strain>
    </source>
</reference>
<name>A0A285TI73_9RHOB</name>
<sequence>MIEVPSQADIGWQDELWIGRSANDVVSWTQILGVEEVAMPEKTPDDISTTHMQSPGRSKETMPGMLAAADWSQDLQFWPEHPSHILLDELATLTEAGTREDVLIAFVVGGLQRSYRGYVNTYIPSGSVGEKRMVSLGCKIFERITPNPTLPQEA</sequence>
<dbReference type="Proteomes" id="UP000219111">
    <property type="component" value="Unassembled WGS sequence"/>
</dbReference>
<dbReference type="OrthoDB" id="4206561at2"/>
<protein>
    <submittedName>
        <fullName evidence="1">Uncharacterized protein</fullName>
    </submittedName>
</protein>
<accession>A0A285TI73</accession>
<dbReference type="RefSeq" id="WP_097071498.1">
    <property type="nucleotide sequence ID" value="NZ_OBMT01000026.1"/>
</dbReference>
<keyword evidence="2" id="KW-1185">Reference proteome</keyword>
<organism evidence="1 2">
    <name type="scientific">Rhodobacter maris</name>
    <dbReference type="NCBI Taxonomy" id="446682"/>
    <lineage>
        <taxon>Bacteria</taxon>
        <taxon>Pseudomonadati</taxon>
        <taxon>Pseudomonadota</taxon>
        <taxon>Alphaproteobacteria</taxon>
        <taxon>Rhodobacterales</taxon>
        <taxon>Rhodobacter group</taxon>
        <taxon>Rhodobacter</taxon>
    </lineage>
</organism>
<proteinExistence type="predicted"/>
<dbReference type="EMBL" id="OBMT01000026">
    <property type="protein sequence ID" value="SOC21979.1"/>
    <property type="molecule type" value="Genomic_DNA"/>
</dbReference>
<evidence type="ECO:0000313" key="2">
    <source>
        <dbReference type="Proteomes" id="UP000219111"/>
    </source>
</evidence>
<gene>
    <name evidence="1" type="ORF">SAMN05877831_1269</name>
</gene>
<dbReference type="Gene3D" id="4.10.410.40">
    <property type="match status" value="1"/>
</dbReference>
<evidence type="ECO:0000313" key="1">
    <source>
        <dbReference type="EMBL" id="SOC21979.1"/>
    </source>
</evidence>
<dbReference type="AlphaFoldDB" id="A0A285TI73"/>